<reference evidence="4 6" key="2">
    <citation type="submission" date="2018-03" db="EMBL/GenBank/DDBJ databases">
        <title>Genomic Encyclopedia of Archaeal and Bacterial Type Strains, Phase II (KMG-II): from individual species to whole genera.</title>
        <authorList>
            <person name="Goeker M."/>
        </authorList>
    </citation>
    <scope>NUCLEOTIDE SEQUENCE [LARGE SCALE GENOMIC DNA]</scope>
    <source>
        <strain evidence="4 6">DSM 25227</strain>
    </source>
</reference>
<accession>A0A2Y9B7W7</accession>
<dbReference type="Gene3D" id="1.10.357.10">
    <property type="entry name" value="Tetracycline Repressor, domain 2"/>
    <property type="match status" value="1"/>
</dbReference>
<feature type="DNA-binding region" description="H-T-H motif" evidence="2">
    <location>
        <begin position="39"/>
        <end position="58"/>
    </location>
</feature>
<dbReference type="Proteomes" id="UP000251571">
    <property type="component" value="Unassembled WGS sequence"/>
</dbReference>
<dbReference type="Proteomes" id="UP000245839">
    <property type="component" value="Unassembled WGS sequence"/>
</dbReference>
<evidence type="ECO:0000313" key="5">
    <source>
        <dbReference type="EMBL" id="SSA50289.1"/>
    </source>
</evidence>
<protein>
    <submittedName>
        <fullName evidence="4">AcrR family transcriptional regulator</fullName>
    </submittedName>
    <submittedName>
        <fullName evidence="5">DNA-binding transcriptional regulator, AcrR family</fullName>
    </submittedName>
</protein>
<keyword evidence="6" id="KW-1185">Reference proteome</keyword>
<evidence type="ECO:0000313" key="6">
    <source>
        <dbReference type="Proteomes" id="UP000245839"/>
    </source>
</evidence>
<name>A0A2Y9B7W7_9RHOB</name>
<dbReference type="AlphaFoldDB" id="A0A2Y9B7W7"/>
<dbReference type="RefSeq" id="WP_109565838.1">
    <property type="nucleotide sequence ID" value="NZ_QGDJ01000013.1"/>
</dbReference>
<dbReference type="OrthoDB" id="3218408at2"/>
<dbReference type="InterPro" id="IPR001647">
    <property type="entry name" value="HTH_TetR"/>
</dbReference>
<dbReference type="GO" id="GO:0003677">
    <property type="term" value="F:DNA binding"/>
    <property type="evidence" value="ECO:0007669"/>
    <property type="project" value="UniProtKB-UniRule"/>
</dbReference>
<evidence type="ECO:0000256" key="1">
    <source>
        <dbReference type="ARBA" id="ARBA00023125"/>
    </source>
</evidence>
<proteinExistence type="predicted"/>
<evidence type="ECO:0000313" key="7">
    <source>
        <dbReference type="Proteomes" id="UP000251571"/>
    </source>
</evidence>
<feature type="domain" description="HTH tetR-type" evidence="3">
    <location>
        <begin position="16"/>
        <end position="76"/>
    </location>
</feature>
<keyword evidence="1 2" id="KW-0238">DNA-binding</keyword>
<reference evidence="5 7" key="1">
    <citation type="submission" date="2016-10" db="EMBL/GenBank/DDBJ databases">
        <authorList>
            <person name="Cai Z."/>
        </authorList>
    </citation>
    <scope>NUCLEOTIDE SEQUENCE [LARGE SCALE GENOMIC DNA]</scope>
    <source>
        <strain evidence="5 7">DSM 25227</strain>
    </source>
</reference>
<dbReference type="InterPro" id="IPR009057">
    <property type="entry name" value="Homeodomain-like_sf"/>
</dbReference>
<dbReference type="PROSITE" id="PS50977">
    <property type="entry name" value="HTH_TETR_2"/>
    <property type="match status" value="1"/>
</dbReference>
<dbReference type="EMBL" id="QGDJ01000013">
    <property type="protein sequence ID" value="PWJ13776.1"/>
    <property type="molecule type" value="Genomic_DNA"/>
</dbReference>
<dbReference type="Pfam" id="PF00440">
    <property type="entry name" value="TetR_N"/>
    <property type="match status" value="1"/>
</dbReference>
<organism evidence="5 7">
    <name type="scientific">Jannaschia seohaensis</name>
    <dbReference type="NCBI Taxonomy" id="475081"/>
    <lineage>
        <taxon>Bacteria</taxon>
        <taxon>Pseudomonadati</taxon>
        <taxon>Pseudomonadota</taxon>
        <taxon>Alphaproteobacteria</taxon>
        <taxon>Rhodobacterales</taxon>
        <taxon>Roseobacteraceae</taxon>
        <taxon>Jannaschia</taxon>
    </lineage>
</organism>
<evidence type="ECO:0000259" key="3">
    <source>
        <dbReference type="PROSITE" id="PS50977"/>
    </source>
</evidence>
<evidence type="ECO:0000256" key="2">
    <source>
        <dbReference type="PROSITE-ProRule" id="PRU00335"/>
    </source>
</evidence>
<evidence type="ECO:0000313" key="4">
    <source>
        <dbReference type="EMBL" id="PWJ13776.1"/>
    </source>
</evidence>
<sequence>MPQTHDPAPPADTHIRATREDWLTVARDLLVSDGVAEVKVLTIGQRLEVSRSSFYWYFRDRRHLLDELLDEWEARNTRMLEVQCAAPASGITEAVCNFFRCFLDPDLFDRGLDFAVREWSRRDGAVRQRIDAADRARLAAVTGMFARHGYAPGEADARARILYYMQLGYHALEVREPMAERVGRLDDYLLGFTGRVPDPEPVAALRAFVADMP</sequence>
<dbReference type="EMBL" id="UETC01000013">
    <property type="protein sequence ID" value="SSA50289.1"/>
    <property type="molecule type" value="Genomic_DNA"/>
</dbReference>
<gene>
    <name evidence="4" type="ORF">BCF38_1136</name>
    <name evidence="5" type="ORF">SAMN05421539_1136</name>
</gene>
<dbReference type="SUPFAM" id="SSF46689">
    <property type="entry name" value="Homeodomain-like"/>
    <property type="match status" value="1"/>
</dbReference>